<organism evidence="7 8">
    <name type="scientific">Cocos nucifera</name>
    <name type="common">Coconut palm</name>
    <dbReference type="NCBI Taxonomy" id="13894"/>
    <lineage>
        <taxon>Eukaryota</taxon>
        <taxon>Viridiplantae</taxon>
        <taxon>Streptophyta</taxon>
        <taxon>Embryophyta</taxon>
        <taxon>Tracheophyta</taxon>
        <taxon>Spermatophyta</taxon>
        <taxon>Magnoliopsida</taxon>
        <taxon>Liliopsida</taxon>
        <taxon>Arecaceae</taxon>
        <taxon>Arecoideae</taxon>
        <taxon>Cocoseae</taxon>
        <taxon>Attaleinae</taxon>
        <taxon>Cocos</taxon>
    </lineage>
</organism>
<keyword evidence="2 4" id="KW-0863">Zinc-finger</keyword>
<evidence type="ECO:0000313" key="8">
    <source>
        <dbReference type="Proteomes" id="UP000797356"/>
    </source>
</evidence>
<dbReference type="Gene3D" id="4.10.1060.10">
    <property type="entry name" value="Zinc finger, RanBP2-type"/>
    <property type="match status" value="3"/>
</dbReference>
<feature type="compositionally biased region" description="Acidic residues" evidence="5">
    <location>
        <begin position="439"/>
        <end position="460"/>
    </location>
</feature>
<dbReference type="SMART" id="SM00547">
    <property type="entry name" value="ZnF_RBZ"/>
    <property type="match status" value="3"/>
</dbReference>
<evidence type="ECO:0000313" key="7">
    <source>
        <dbReference type="EMBL" id="KAG1334880.1"/>
    </source>
</evidence>
<dbReference type="PANTHER" id="PTHR23111:SF23">
    <property type="entry name" value="RAN BP2_NZF ZINC FINGER-LIKE SUPERFAMILY PROTEIN"/>
    <property type="match status" value="1"/>
</dbReference>
<feature type="compositionally biased region" description="Basic and acidic residues" evidence="5">
    <location>
        <begin position="489"/>
        <end position="508"/>
    </location>
</feature>
<feature type="compositionally biased region" description="Basic and acidic residues" evidence="5">
    <location>
        <begin position="55"/>
        <end position="68"/>
    </location>
</feature>
<keyword evidence="8" id="KW-1185">Reference proteome</keyword>
<keyword evidence="1" id="KW-0479">Metal-binding</keyword>
<dbReference type="EMBL" id="CM017874">
    <property type="protein sequence ID" value="KAG1334880.1"/>
    <property type="molecule type" value="Genomic_DNA"/>
</dbReference>
<feature type="domain" description="RanBP2-type" evidence="6">
    <location>
        <begin position="333"/>
        <end position="362"/>
    </location>
</feature>
<dbReference type="InterPro" id="IPR001876">
    <property type="entry name" value="Znf_RanBP2"/>
</dbReference>
<dbReference type="GO" id="GO:0005737">
    <property type="term" value="C:cytoplasm"/>
    <property type="evidence" value="ECO:0007669"/>
    <property type="project" value="TreeGrafter"/>
</dbReference>
<evidence type="ECO:0000256" key="1">
    <source>
        <dbReference type="ARBA" id="ARBA00022723"/>
    </source>
</evidence>
<keyword evidence="3" id="KW-0862">Zinc</keyword>
<evidence type="ECO:0000256" key="2">
    <source>
        <dbReference type="ARBA" id="ARBA00022771"/>
    </source>
</evidence>
<evidence type="ECO:0000256" key="4">
    <source>
        <dbReference type="PROSITE-ProRule" id="PRU00322"/>
    </source>
</evidence>
<evidence type="ECO:0000256" key="3">
    <source>
        <dbReference type="ARBA" id="ARBA00022833"/>
    </source>
</evidence>
<accession>A0A8K0I421</accession>
<evidence type="ECO:0000259" key="6">
    <source>
        <dbReference type="PROSITE" id="PS50199"/>
    </source>
</evidence>
<proteinExistence type="predicted"/>
<feature type="region of interest" description="Disordered" evidence="5">
    <location>
        <begin position="489"/>
        <end position="523"/>
    </location>
</feature>
<feature type="domain" description="RanBP2-type" evidence="6">
    <location>
        <begin position="289"/>
        <end position="318"/>
    </location>
</feature>
<dbReference type="Pfam" id="PF00641">
    <property type="entry name" value="Zn_ribbon_RanBP"/>
    <property type="match status" value="3"/>
</dbReference>
<name>A0A8K0I421_COCNU</name>
<reference evidence="7" key="1">
    <citation type="journal article" date="2017" name="Gigascience">
        <title>The genome draft of coconut (Cocos nucifera).</title>
        <authorList>
            <person name="Xiao Y."/>
            <person name="Xu P."/>
            <person name="Fan H."/>
            <person name="Baudouin L."/>
            <person name="Xia W."/>
            <person name="Bocs S."/>
            <person name="Xu J."/>
            <person name="Li Q."/>
            <person name="Guo A."/>
            <person name="Zhou L."/>
            <person name="Li J."/>
            <person name="Wu Y."/>
            <person name="Ma Z."/>
            <person name="Armero A."/>
            <person name="Issali A.E."/>
            <person name="Liu N."/>
            <person name="Peng M."/>
            <person name="Yang Y."/>
        </authorList>
    </citation>
    <scope>NUCLEOTIDE SEQUENCE</scope>
    <source>
        <tissue evidence="7">Spear leaf of Hainan Tall coconut</tissue>
    </source>
</reference>
<feature type="region of interest" description="Disordered" evidence="5">
    <location>
        <begin position="400"/>
        <end position="462"/>
    </location>
</feature>
<dbReference type="OrthoDB" id="448399at2759"/>
<feature type="domain" description="RanBP2-type" evidence="6">
    <location>
        <begin position="366"/>
        <end position="395"/>
    </location>
</feature>
<dbReference type="PROSITE" id="PS01358">
    <property type="entry name" value="ZF_RANBP2_1"/>
    <property type="match status" value="3"/>
</dbReference>
<dbReference type="SUPFAM" id="SSF90209">
    <property type="entry name" value="Ran binding protein zinc finger-like"/>
    <property type="match status" value="3"/>
</dbReference>
<dbReference type="GO" id="GO:0003729">
    <property type="term" value="F:mRNA binding"/>
    <property type="evidence" value="ECO:0007669"/>
    <property type="project" value="TreeGrafter"/>
</dbReference>
<reference evidence="7" key="2">
    <citation type="submission" date="2019-07" db="EMBL/GenBank/DDBJ databases">
        <authorList>
            <person name="Yang Y."/>
            <person name="Bocs S."/>
            <person name="Baudouin L."/>
        </authorList>
    </citation>
    <scope>NUCLEOTIDE SEQUENCE</scope>
    <source>
        <tissue evidence="7">Spear leaf of Hainan Tall coconut</tissue>
    </source>
</reference>
<evidence type="ECO:0000256" key="5">
    <source>
        <dbReference type="SAM" id="MobiDB-lite"/>
    </source>
</evidence>
<comment type="caution">
    <text evidence="7">The sequence shown here is derived from an EMBL/GenBank/DDBJ whole genome shotgun (WGS) entry which is preliminary data.</text>
</comment>
<dbReference type="InterPro" id="IPR036443">
    <property type="entry name" value="Znf_RanBP2_sf"/>
</dbReference>
<gene>
    <name evidence="7" type="ORF">COCNU_03G009990</name>
</gene>
<dbReference type="PROSITE" id="PS50199">
    <property type="entry name" value="ZF_RANBP2_2"/>
    <property type="match status" value="3"/>
</dbReference>
<protein>
    <submittedName>
        <fullName evidence="7">Zinc finger protein VAR3, chloroplastic</fullName>
    </submittedName>
</protein>
<feature type="region of interest" description="Disordered" evidence="5">
    <location>
        <begin position="46"/>
        <end position="70"/>
    </location>
</feature>
<sequence>MHRRLSAFRVPTNGSLLRLSHFLPSSGPNLPDPRLDFVRNELEELQSLQPMAAPRPDRAPERGREEGRGAVVASIGGGREVEISHPWPEWVELMERLLNKGYLDRTAFQRASPTFSFSASRDSNHIRTACLNFARNRFDLIRYLSRREIQIIVKCGCPSIDRKVVNSAKRLRAHVGIEEGDVCSSCNLRGTCERAYVKAREDEGGRTVDVMRILLTLGLDIITGSVENPACLNKTVKESVRKLLKEIMEFSVKELDSNTLIVTSGKPLSGLDKSSGNQFFKGQIAVPMKQGDWICPKCNFLNFAKNIKCLRCNGEFQERLKRLQEDQEHLPLKKGDWICEKCNFLNFAKNTKCLQCHEKPPKRQLNPGEWECPSCNYINFRRNMVCLKCDWKRPKASNSGDFAGSQHHNQGHQKHSGISFVRNSDDSTGPHVQWKPTEVEDPDFWSSGEDGDGDGNDEDKLDARNKLADNFPILGGRSTLSQDLVARERWKEEMSKRGKGHPGERNQETDGGFDSAGLRSSIELRESSVEDEMAEWFQSAKDNGKFKNYS</sequence>
<dbReference type="Proteomes" id="UP000797356">
    <property type="component" value="Chromosome 3"/>
</dbReference>
<dbReference type="GO" id="GO:0008270">
    <property type="term" value="F:zinc ion binding"/>
    <property type="evidence" value="ECO:0007669"/>
    <property type="project" value="UniProtKB-KW"/>
</dbReference>
<dbReference type="AlphaFoldDB" id="A0A8K0I421"/>
<dbReference type="PANTHER" id="PTHR23111">
    <property type="entry name" value="ZINC FINGER PROTEIN"/>
    <property type="match status" value="1"/>
</dbReference>